<organism evidence="1 2">
    <name type="scientific">Aphanomyces astaci</name>
    <name type="common">Crayfish plague agent</name>
    <dbReference type="NCBI Taxonomy" id="112090"/>
    <lineage>
        <taxon>Eukaryota</taxon>
        <taxon>Sar</taxon>
        <taxon>Stramenopiles</taxon>
        <taxon>Oomycota</taxon>
        <taxon>Saprolegniomycetes</taxon>
        <taxon>Saprolegniales</taxon>
        <taxon>Verrucalvaceae</taxon>
        <taxon>Aphanomyces</taxon>
    </lineage>
</organism>
<name>A0A9X8DYS1_APHAT</name>
<sequence>MVIKKANERANAMKLFVKKVVIDMGTYTYTATIKNDMRFELAMDYVGADISFREAAAAVQHARVRTNTHKVQGMTDLIVAKSVRVLVAVGLQMIAKLIDDPSVWAFSLAGDGSTHRGQSFFDLRTRVCYRGFLIKLHLVAIPMFERHTAANIFRLIVNFLDVLYVN</sequence>
<dbReference type="AlphaFoldDB" id="A0A9X8DYS1"/>
<reference evidence="1 2" key="1">
    <citation type="journal article" date="2018" name="J. Invertebr. Pathol.">
        <title>New genotyping method for the causative agent of crayfish plague (Aphanomyces astaci) based on whole genome data.</title>
        <authorList>
            <person name="Minardi D."/>
            <person name="Studholme D.J."/>
            <person name="van der Giezen M."/>
            <person name="Pretto T."/>
            <person name="Oidtmann B."/>
        </authorList>
    </citation>
    <scope>NUCLEOTIDE SEQUENCE [LARGE SCALE GENOMIC DNA]</scope>
    <source>
        <strain evidence="1 2">KB13</strain>
    </source>
</reference>
<evidence type="ECO:0000313" key="2">
    <source>
        <dbReference type="Proteomes" id="UP000275652"/>
    </source>
</evidence>
<dbReference type="PANTHER" id="PTHR37067">
    <property type="entry name" value="PX DOMAIN-CONTAINING PROTEIN"/>
    <property type="match status" value="1"/>
</dbReference>
<comment type="caution">
    <text evidence="1">The sequence shown here is derived from an EMBL/GenBank/DDBJ whole genome shotgun (WGS) entry which is preliminary data.</text>
</comment>
<dbReference type="Proteomes" id="UP000275652">
    <property type="component" value="Unassembled WGS sequence"/>
</dbReference>
<proteinExistence type="predicted"/>
<accession>A0A9X8DYS1</accession>
<protein>
    <submittedName>
        <fullName evidence="1">Uncharacterized protein</fullName>
    </submittedName>
</protein>
<dbReference type="EMBL" id="QUTI01025908">
    <property type="protein sequence ID" value="RLO05989.1"/>
    <property type="molecule type" value="Genomic_DNA"/>
</dbReference>
<gene>
    <name evidence="1" type="ORF">DYB28_008386</name>
</gene>
<evidence type="ECO:0000313" key="1">
    <source>
        <dbReference type="EMBL" id="RLO05989.1"/>
    </source>
</evidence>
<dbReference type="PANTHER" id="PTHR37067:SF3">
    <property type="entry name" value="PX DOMAIN-CONTAINING PROTEIN"/>
    <property type="match status" value="1"/>
</dbReference>